<proteinExistence type="predicted"/>
<dbReference type="OrthoDB" id="2412610at2"/>
<protein>
    <submittedName>
        <fullName evidence="2">DUF2140 domain-containing protein</fullName>
    </submittedName>
</protein>
<evidence type="ECO:0000313" key="2">
    <source>
        <dbReference type="EMBL" id="PKR85832.1"/>
    </source>
</evidence>
<dbReference type="RefSeq" id="WP_101353204.1">
    <property type="nucleotide sequence ID" value="NZ_PIQO01000003.1"/>
</dbReference>
<dbReference type="AlphaFoldDB" id="A0A2N3LMD8"/>
<keyword evidence="1" id="KW-0472">Membrane</keyword>
<name>A0A2N3LMD8_9BACI</name>
<dbReference type="Pfam" id="PF09911">
    <property type="entry name" value="DUF2140"/>
    <property type="match status" value="1"/>
</dbReference>
<keyword evidence="1" id="KW-1133">Transmembrane helix</keyword>
<comment type="caution">
    <text evidence="2">The sequence shown here is derived from an EMBL/GenBank/DDBJ whole genome shotgun (WGS) entry which is preliminary data.</text>
</comment>
<evidence type="ECO:0000256" key="1">
    <source>
        <dbReference type="SAM" id="Phobius"/>
    </source>
</evidence>
<evidence type="ECO:0000313" key="3">
    <source>
        <dbReference type="Proteomes" id="UP000233440"/>
    </source>
</evidence>
<dbReference type="EMBL" id="PIQO01000003">
    <property type="protein sequence ID" value="PKR85832.1"/>
    <property type="molecule type" value="Genomic_DNA"/>
</dbReference>
<reference evidence="2 3" key="1">
    <citation type="submission" date="2017-11" db="EMBL/GenBank/DDBJ databases">
        <title>Bacillus camelliae sp. nov., isolated from pu'er tea.</title>
        <authorList>
            <person name="Niu L."/>
        </authorList>
    </citation>
    <scope>NUCLEOTIDE SEQUENCE [LARGE SCALE GENOMIC DNA]</scope>
    <source>
        <strain evidence="2 3">7578-1</strain>
    </source>
</reference>
<organism evidence="2 3">
    <name type="scientific">Heyndrickxia camelliae</name>
    <dbReference type="NCBI Taxonomy" id="1707093"/>
    <lineage>
        <taxon>Bacteria</taxon>
        <taxon>Bacillati</taxon>
        <taxon>Bacillota</taxon>
        <taxon>Bacilli</taxon>
        <taxon>Bacillales</taxon>
        <taxon>Bacillaceae</taxon>
        <taxon>Heyndrickxia</taxon>
    </lineage>
</organism>
<keyword evidence="1" id="KW-0812">Transmembrane</keyword>
<feature type="transmembrane region" description="Helical" evidence="1">
    <location>
        <begin position="12"/>
        <end position="32"/>
    </location>
</feature>
<accession>A0A2N3LMD8</accession>
<dbReference type="InterPro" id="IPR018672">
    <property type="entry name" value="DUF2140"/>
</dbReference>
<keyword evidence="3" id="KW-1185">Reference proteome</keyword>
<sequence length="197" mass="22711">MNNVKNRWKIAFFTLLIIIVLFIFVIGFFAFLPTGKETLPNTTINNDKFVQFHIKTNKADLNKLINHYIEKEGLDGPIKYNVYLKNDVELTGSLPVFSENVLLKMTFQPKALNNGDLILKQKTISIGHLNLPVTYVLKFIKNSYKLPDWVSINPDEKTVYVGLQKMDIGKSDIRARLDKFNLRENDISFSLLFPVEN</sequence>
<gene>
    <name evidence="2" type="ORF">CWO92_05505</name>
</gene>
<dbReference type="Proteomes" id="UP000233440">
    <property type="component" value="Unassembled WGS sequence"/>
</dbReference>